<dbReference type="InterPro" id="IPR005203">
    <property type="entry name" value="Hemocyanin_C"/>
</dbReference>
<gene>
    <name evidence="8" type="ORF">Fcan01_10772</name>
</gene>
<dbReference type="STRING" id="158441.A0A226ED91"/>
<accession>A0A226ED91</accession>
<dbReference type="Pfam" id="PF03723">
    <property type="entry name" value="Hemocyanin_C"/>
    <property type="match status" value="2"/>
</dbReference>
<evidence type="ECO:0000256" key="4">
    <source>
        <dbReference type="ARBA" id="ARBA00023008"/>
    </source>
</evidence>
<keyword evidence="5" id="KW-0472">Membrane</keyword>
<evidence type="ECO:0000256" key="3">
    <source>
        <dbReference type="ARBA" id="ARBA00022723"/>
    </source>
</evidence>
<dbReference type="OrthoDB" id="8119704at2759"/>
<proteinExistence type="inferred from homology"/>
<dbReference type="PRINTS" id="PR00187">
    <property type="entry name" value="HAEMOCYANIN"/>
</dbReference>
<feature type="transmembrane region" description="Helical" evidence="5">
    <location>
        <begin position="12"/>
        <end position="31"/>
    </location>
</feature>
<dbReference type="Pfam" id="PF00372">
    <property type="entry name" value="Hemocyanin_M"/>
    <property type="match status" value="1"/>
</dbReference>
<dbReference type="Gene3D" id="1.10.1280.10">
    <property type="entry name" value="Di-copper center containing domain from catechol oxidase"/>
    <property type="match status" value="1"/>
</dbReference>
<dbReference type="SUPFAM" id="SSF48056">
    <property type="entry name" value="Di-copper centre-containing domain"/>
    <property type="match status" value="1"/>
</dbReference>
<dbReference type="InterPro" id="IPR008922">
    <property type="entry name" value="Di-copper_centre_dom_sf"/>
</dbReference>
<dbReference type="PANTHER" id="PTHR11511:SF4">
    <property type="entry name" value="PHENOLOXIDASE 2-RELATED"/>
    <property type="match status" value="1"/>
</dbReference>
<protein>
    <submittedName>
        <fullName evidence="8">Phenoloxidase 3</fullName>
    </submittedName>
</protein>
<dbReference type="PANTHER" id="PTHR11511">
    <property type="entry name" value="LARVAL STORAGE PROTEIN/PHENOLOXIDASE"/>
    <property type="match status" value="1"/>
</dbReference>
<sequence>MSLFCIINSSPISLYITLVLILVLISQTLLLPACGKPHDADFDWEQGLNSVDSGDNLDDLSEFCTINKKPYGRSLSKPQDVELIHLLTNDFVATGTRGGAKTKEDKIVDDALAGCPTTEKTTPFIDMDPGFRSVSRKIVNALAAQKTRKDVEKLAAAFKADPRVNYHLFWNSFMKAIQVRDDFRGAELPLGVEFQPEMFIPSEVMTQITSTKDDIFLIDESLGKRNGKENLLFYFREDIGLNSHHQYWHLSHAFDSKRKCTPKDKNVYNCHEDRRGELFWLMHKTILSRYHMDRLAVCLPDLEEYRLTLGGVINTAYYPVVKLKPDGTTVWGERPEGMQWPEAIVLTNDDAKPGVCNTTTLKTEDLVRNLYHIYGAINEGRYVDTKKKSFALTLDVLGNMHEGSDLTPNFDVYGTVHNMGHLFIAQLTNSKDTTGVMGDTSTAMRDPMFYRWHYFVSNNIDEFLRTLPPHEADKGEFPFLWKDVMVESVAIEEVKSCLTTSNSLNTFFKKQQVKITIPRLNTTKRLLFKSLDHRDFNYVIKVQNKGKQKVKGTVRIFIAPVHRIVKPGKQTITRSSLDSTVTTARTIGGSLDGASIFNCKDNRCGCGVPHNLLIPRGREGSGMQFEVIVLITDGKKYVWDFDKEKDEKISGCKLAPVLCSLPGFGGRKYPDLTLPMGYPFDRLPFKAPADVQLSHQRRVETMEDYVKAVANMGLARITITHHNLFVKRQDWNSRENAQDIKQRHRTHMCPNWVKNL</sequence>
<evidence type="ECO:0000256" key="1">
    <source>
        <dbReference type="ARBA" id="ARBA00001973"/>
    </source>
</evidence>
<feature type="domain" description="Hemocyanin C-terminal" evidence="7">
    <location>
        <begin position="565"/>
        <end position="684"/>
    </location>
</feature>
<keyword evidence="5" id="KW-0812">Transmembrane</keyword>
<feature type="domain" description="Hemocyanin C-terminal" evidence="7">
    <location>
        <begin position="483"/>
        <end position="561"/>
    </location>
</feature>
<dbReference type="PROSITE" id="PS00210">
    <property type="entry name" value="HEMOCYANIN_2"/>
    <property type="match status" value="1"/>
</dbReference>
<feature type="domain" description="Hemocyanin middle" evidence="6">
    <location>
        <begin position="226"/>
        <end position="457"/>
    </location>
</feature>
<keyword evidence="9" id="KW-1185">Reference proteome</keyword>
<dbReference type="SUPFAM" id="SSF81296">
    <property type="entry name" value="E set domains"/>
    <property type="match status" value="1"/>
</dbReference>
<evidence type="ECO:0000313" key="9">
    <source>
        <dbReference type="Proteomes" id="UP000198287"/>
    </source>
</evidence>
<comment type="similarity">
    <text evidence="2">Belongs to the tyrosinase family.</text>
</comment>
<dbReference type="EMBL" id="LNIX01000005">
    <property type="protein sequence ID" value="OXA54751.1"/>
    <property type="molecule type" value="Genomic_DNA"/>
</dbReference>
<dbReference type="Proteomes" id="UP000198287">
    <property type="component" value="Unassembled WGS sequence"/>
</dbReference>
<dbReference type="GO" id="GO:0046872">
    <property type="term" value="F:metal ion binding"/>
    <property type="evidence" value="ECO:0007669"/>
    <property type="project" value="UniProtKB-KW"/>
</dbReference>
<evidence type="ECO:0000259" key="7">
    <source>
        <dbReference type="Pfam" id="PF03723"/>
    </source>
</evidence>
<dbReference type="InterPro" id="IPR037020">
    <property type="entry name" value="Hemocyanin_C_sf"/>
</dbReference>
<dbReference type="InterPro" id="IPR000896">
    <property type="entry name" value="Hemocyanin/hexamerin_mid_dom"/>
</dbReference>
<evidence type="ECO:0000259" key="6">
    <source>
        <dbReference type="Pfam" id="PF00372"/>
    </source>
</evidence>
<evidence type="ECO:0000256" key="2">
    <source>
        <dbReference type="ARBA" id="ARBA00009928"/>
    </source>
</evidence>
<name>A0A226ED91_FOLCA</name>
<organism evidence="8 9">
    <name type="scientific">Folsomia candida</name>
    <name type="common">Springtail</name>
    <dbReference type="NCBI Taxonomy" id="158441"/>
    <lineage>
        <taxon>Eukaryota</taxon>
        <taxon>Metazoa</taxon>
        <taxon>Ecdysozoa</taxon>
        <taxon>Arthropoda</taxon>
        <taxon>Hexapoda</taxon>
        <taxon>Collembola</taxon>
        <taxon>Entomobryomorpha</taxon>
        <taxon>Isotomoidea</taxon>
        <taxon>Isotomidae</taxon>
        <taxon>Proisotominae</taxon>
        <taxon>Folsomia</taxon>
    </lineage>
</organism>
<comment type="cofactor">
    <cofactor evidence="1">
        <name>Cu(2+)</name>
        <dbReference type="ChEBI" id="CHEBI:29036"/>
    </cofactor>
</comment>
<comment type="caution">
    <text evidence="8">The sequence shown here is derived from an EMBL/GenBank/DDBJ whole genome shotgun (WGS) entry which is preliminary data.</text>
</comment>
<keyword evidence="4" id="KW-0186">Copper</keyword>
<evidence type="ECO:0000313" key="8">
    <source>
        <dbReference type="EMBL" id="OXA54751.1"/>
    </source>
</evidence>
<evidence type="ECO:0000256" key="5">
    <source>
        <dbReference type="SAM" id="Phobius"/>
    </source>
</evidence>
<keyword evidence="5" id="KW-1133">Transmembrane helix</keyword>
<dbReference type="GO" id="GO:0006582">
    <property type="term" value="P:melanin metabolic process"/>
    <property type="evidence" value="ECO:0007669"/>
    <property type="project" value="UniProtKB-ARBA"/>
</dbReference>
<dbReference type="GO" id="GO:0004503">
    <property type="term" value="F:tyrosinase activity"/>
    <property type="evidence" value="ECO:0007669"/>
    <property type="project" value="UniProtKB-ARBA"/>
</dbReference>
<dbReference type="Gene3D" id="2.60.40.1520">
    <property type="entry name" value="Hemocyanin, C-terminal domain"/>
    <property type="match status" value="1"/>
</dbReference>
<keyword evidence="3" id="KW-0479">Metal-binding</keyword>
<dbReference type="InterPro" id="IPR014756">
    <property type="entry name" value="Ig_E-set"/>
</dbReference>
<reference evidence="8 9" key="1">
    <citation type="submission" date="2015-12" db="EMBL/GenBank/DDBJ databases">
        <title>The genome of Folsomia candida.</title>
        <authorList>
            <person name="Faddeeva A."/>
            <person name="Derks M.F."/>
            <person name="Anvar Y."/>
            <person name="Smit S."/>
            <person name="Van Straalen N."/>
            <person name="Roelofs D."/>
        </authorList>
    </citation>
    <scope>NUCLEOTIDE SEQUENCE [LARGE SCALE GENOMIC DNA]</scope>
    <source>
        <strain evidence="8 9">VU population</strain>
        <tissue evidence="8">Whole body</tissue>
    </source>
</reference>
<dbReference type="InterPro" id="IPR013788">
    <property type="entry name" value="Hemocyanin/hexamerin"/>
</dbReference>
<dbReference type="AlphaFoldDB" id="A0A226ED91"/>